<gene>
    <name evidence="2" type="ORF">C8D88_101208</name>
</gene>
<proteinExistence type="predicted"/>
<dbReference type="AlphaFoldDB" id="A0A316ICC8"/>
<organism evidence="2 3">
    <name type="scientific">Lentzea atacamensis</name>
    <dbReference type="NCBI Taxonomy" id="531938"/>
    <lineage>
        <taxon>Bacteria</taxon>
        <taxon>Bacillati</taxon>
        <taxon>Actinomycetota</taxon>
        <taxon>Actinomycetes</taxon>
        <taxon>Pseudonocardiales</taxon>
        <taxon>Pseudonocardiaceae</taxon>
        <taxon>Lentzea</taxon>
    </lineage>
</organism>
<feature type="transmembrane region" description="Helical" evidence="1">
    <location>
        <begin position="93"/>
        <end position="113"/>
    </location>
</feature>
<protein>
    <submittedName>
        <fullName evidence="2">Uncharacterized protein</fullName>
    </submittedName>
</protein>
<dbReference type="EMBL" id="QGHB01000001">
    <property type="protein sequence ID" value="PWK90196.1"/>
    <property type="molecule type" value="Genomic_DNA"/>
</dbReference>
<feature type="transmembrane region" description="Helical" evidence="1">
    <location>
        <begin position="19"/>
        <end position="37"/>
    </location>
</feature>
<name>A0A316ICC8_9PSEU</name>
<evidence type="ECO:0000313" key="2">
    <source>
        <dbReference type="EMBL" id="PWK90196.1"/>
    </source>
</evidence>
<sequence length="170" mass="17896">MAGPLTPAPVPKLINVARWLWIASAGIGVVRFVAQLFDRETLIAEARRQNPALGQDQIDAGVNGGILFGLLIATAIVLAYTRLANTMARGRNWARIVLTVLGAASVAFGLFRLVASGSGIAADLGVAMQPVDLAVTVVTTALDATAIVLMYRVSAHFRTRVTVDSASQRS</sequence>
<feature type="transmembrane region" description="Helical" evidence="1">
    <location>
        <begin position="60"/>
        <end position="81"/>
    </location>
</feature>
<dbReference type="Proteomes" id="UP000246005">
    <property type="component" value="Unassembled WGS sequence"/>
</dbReference>
<keyword evidence="1" id="KW-0472">Membrane</keyword>
<dbReference type="RefSeq" id="WP_109629014.1">
    <property type="nucleotide sequence ID" value="NZ_QGHB01000001.1"/>
</dbReference>
<accession>A0A316ICC8</accession>
<reference evidence="2 3" key="1">
    <citation type="submission" date="2018-05" db="EMBL/GenBank/DDBJ databases">
        <title>Genomic Encyclopedia of Type Strains, Phase IV (KMG-IV): sequencing the most valuable type-strain genomes for metagenomic binning, comparative biology and taxonomic classification.</title>
        <authorList>
            <person name="Goeker M."/>
        </authorList>
    </citation>
    <scope>NUCLEOTIDE SEQUENCE [LARGE SCALE GENOMIC DNA]</scope>
    <source>
        <strain evidence="2 3">DSM 45480</strain>
    </source>
</reference>
<feature type="transmembrane region" description="Helical" evidence="1">
    <location>
        <begin position="133"/>
        <end position="151"/>
    </location>
</feature>
<evidence type="ECO:0000313" key="3">
    <source>
        <dbReference type="Proteomes" id="UP000246005"/>
    </source>
</evidence>
<comment type="caution">
    <text evidence="2">The sequence shown here is derived from an EMBL/GenBank/DDBJ whole genome shotgun (WGS) entry which is preliminary data.</text>
</comment>
<keyword evidence="1" id="KW-0812">Transmembrane</keyword>
<evidence type="ECO:0000256" key="1">
    <source>
        <dbReference type="SAM" id="Phobius"/>
    </source>
</evidence>
<keyword evidence="1" id="KW-1133">Transmembrane helix</keyword>